<organism evidence="10 11">
    <name type="scientific">Saccharothrix hoggarensis</name>
    <dbReference type="NCBI Taxonomy" id="913853"/>
    <lineage>
        <taxon>Bacteria</taxon>
        <taxon>Bacillati</taxon>
        <taxon>Actinomycetota</taxon>
        <taxon>Actinomycetes</taxon>
        <taxon>Pseudonocardiales</taxon>
        <taxon>Pseudonocardiaceae</taxon>
        <taxon>Saccharothrix</taxon>
    </lineage>
</organism>
<dbReference type="PROSITE" id="PS00217">
    <property type="entry name" value="SUGAR_TRANSPORT_2"/>
    <property type="match status" value="1"/>
</dbReference>
<dbReference type="InterPro" id="IPR020846">
    <property type="entry name" value="MFS_dom"/>
</dbReference>
<feature type="transmembrane region" description="Helical" evidence="8">
    <location>
        <begin position="313"/>
        <end position="331"/>
    </location>
</feature>
<feature type="transmembrane region" description="Helical" evidence="8">
    <location>
        <begin position="89"/>
        <end position="113"/>
    </location>
</feature>
<evidence type="ECO:0000256" key="5">
    <source>
        <dbReference type="ARBA" id="ARBA00022692"/>
    </source>
</evidence>
<comment type="caution">
    <text evidence="10">The sequence shown here is derived from an EMBL/GenBank/DDBJ whole genome shotgun (WGS) entry which is preliminary data.</text>
</comment>
<dbReference type="InterPro" id="IPR005829">
    <property type="entry name" value="Sugar_transporter_CS"/>
</dbReference>
<keyword evidence="3" id="KW-1003">Cell membrane</keyword>
<feature type="transmembrane region" description="Helical" evidence="8">
    <location>
        <begin position="407"/>
        <end position="425"/>
    </location>
</feature>
<gene>
    <name evidence="10" type="ORF">ACFQ3T_30115</name>
</gene>
<dbReference type="RefSeq" id="WP_380728383.1">
    <property type="nucleotide sequence ID" value="NZ_JBHTLK010000235.1"/>
</dbReference>
<dbReference type="InterPro" id="IPR005828">
    <property type="entry name" value="MFS_sugar_transport-like"/>
</dbReference>
<feature type="transmembrane region" description="Helical" evidence="8">
    <location>
        <begin position="189"/>
        <end position="208"/>
    </location>
</feature>
<evidence type="ECO:0000256" key="2">
    <source>
        <dbReference type="ARBA" id="ARBA00022448"/>
    </source>
</evidence>
<evidence type="ECO:0000313" key="11">
    <source>
        <dbReference type="Proteomes" id="UP001597168"/>
    </source>
</evidence>
<feature type="transmembrane region" description="Helical" evidence="8">
    <location>
        <begin position="119"/>
        <end position="143"/>
    </location>
</feature>
<keyword evidence="5 8" id="KW-0812">Transmembrane</keyword>
<feature type="transmembrane region" description="Helical" evidence="8">
    <location>
        <begin position="377"/>
        <end position="401"/>
    </location>
</feature>
<protein>
    <submittedName>
        <fullName evidence="10">MFS transporter</fullName>
    </submittedName>
</protein>
<evidence type="ECO:0000256" key="7">
    <source>
        <dbReference type="ARBA" id="ARBA00023136"/>
    </source>
</evidence>
<evidence type="ECO:0000256" key="3">
    <source>
        <dbReference type="ARBA" id="ARBA00022475"/>
    </source>
</evidence>
<accession>A0ABW3R2T7</accession>
<name>A0ABW3R2T7_9PSEU</name>
<keyword evidence="11" id="KW-1185">Reference proteome</keyword>
<evidence type="ECO:0000259" key="9">
    <source>
        <dbReference type="PROSITE" id="PS50850"/>
    </source>
</evidence>
<dbReference type="SUPFAM" id="SSF103473">
    <property type="entry name" value="MFS general substrate transporter"/>
    <property type="match status" value="1"/>
</dbReference>
<dbReference type="Pfam" id="PF00083">
    <property type="entry name" value="Sugar_tr"/>
    <property type="match status" value="1"/>
</dbReference>
<evidence type="ECO:0000256" key="8">
    <source>
        <dbReference type="SAM" id="Phobius"/>
    </source>
</evidence>
<dbReference type="NCBIfam" id="TIGR00883">
    <property type="entry name" value="2A0106"/>
    <property type="match status" value="1"/>
</dbReference>
<feature type="transmembrane region" description="Helical" evidence="8">
    <location>
        <begin position="337"/>
        <end position="356"/>
    </location>
</feature>
<evidence type="ECO:0000256" key="4">
    <source>
        <dbReference type="ARBA" id="ARBA00022519"/>
    </source>
</evidence>
<feature type="transmembrane region" description="Helical" evidence="8">
    <location>
        <begin position="282"/>
        <end position="301"/>
    </location>
</feature>
<dbReference type="PANTHER" id="PTHR43045">
    <property type="entry name" value="SHIKIMATE TRANSPORTER"/>
    <property type="match status" value="1"/>
</dbReference>
<sequence length="445" mass="47390">MTNAAPPQPKPSFKKVVVASMIGTTIEWYDFFLYGSAAALVFNKLFFPTANPLTGTLLAFSTYAIGFLARPLGGLVFGHFGDKLGRKKLLVLSLVLMGGATFAMGLLPTYAAIGFAAPLLLTLLRLVQGFALGGEWGGAVLIVSEHGSPERRGFWASWPQAGAPAGNLLATAVLAVLAAVQSDEAFLSWGWRVPFLLSGVLVLIGLWIRLSVSESPVFLEAQKKVEARKVKEKAPIVTVMRHNWREVLIAMGARMAENVSYYVITAFILVYITAELGMSRSAGLNAVLIASAVHLVTIPMWGALSDRIGRRTTYLIGAVGIALWMFAFFALLDTKSFLPMTLAVTIGLVLHGAMYGPQAAFFSELFGTKVRYSGASVGYQLASIAAGAVAPLIATALLSAYDSTFPVVLYVIGMCGLTVIAVLAAKETKGTSLNRTDDEPASVRA</sequence>
<keyword evidence="2" id="KW-0813">Transport</keyword>
<keyword evidence="7 8" id="KW-0472">Membrane</keyword>
<dbReference type="InterPro" id="IPR036259">
    <property type="entry name" value="MFS_trans_sf"/>
</dbReference>
<dbReference type="PANTHER" id="PTHR43045:SF1">
    <property type="entry name" value="SHIKIMATE TRANSPORTER"/>
    <property type="match status" value="1"/>
</dbReference>
<comment type="subcellular location">
    <subcellularLocation>
        <location evidence="1">Cell inner membrane</location>
        <topology evidence="1">Multi-pass membrane protein</topology>
    </subcellularLocation>
</comment>
<proteinExistence type="predicted"/>
<feature type="transmembrane region" description="Helical" evidence="8">
    <location>
        <begin position="16"/>
        <end position="37"/>
    </location>
</feature>
<evidence type="ECO:0000256" key="1">
    <source>
        <dbReference type="ARBA" id="ARBA00004429"/>
    </source>
</evidence>
<dbReference type="InterPro" id="IPR004736">
    <property type="entry name" value="MHS_symport"/>
</dbReference>
<feature type="transmembrane region" description="Helical" evidence="8">
    <location>
        <begin position="259"/>
        <end position="276"/>
    </location>
</feature>
<dbReference type="EMBL" id="JBHTLK010000235">
    <property type="protein sequence ID" value="MFD1151408.1"/>
    <property type="molecule type" value="Genomic_DNA"/>
</dbReference>
<feature type="transmembrane region" description="Helical" evidence="8">
    <location>
        <begin position="57"/>
        <end position="77"/>
    </location>
</feature>
<feature type="transmembrane region" description="Helical" evidence="8">
    <location>
        <begin position="155"/>
        <end position="177"/>
    </location>
</feature>
<keyword evidence="6 8" id="KW-1133">Transmembrane helix</keyword>
<dbReference type="Gene3D" id="1.20.1250.20">
    <property type="entry name" value="MFS general substrate transporter like domains"/>
    <property type="match status" value="2"/>
</dbReference>
<feature type="domain" description="Major facilitator superfamily (MFS) profile" evidence="9">
    <location>
        <begin position="16"/>
        <end position="430"/>
    </location>
</feature>
<evidence type="ECO:0000313" key="10">
    <source>
        <dbReference type="EMBL" id="MFD1151408.1"/>
    </source>
</evidence>
<dbReference type="PROSITE" id="PS50850">
    <property type="entry name" value="MFS"/>
    <property type="match status" value="1"/>
</dbReference>
<dbReference type="CDD" id="cd17369">
    <property type="entry name" value="MFS_ShiA_like"/>
    <property type="match status" value="1"/>
</dbReference>
<dbReference type="Proteomes" id="UP001597168">
    <property type="component" value="Unassembled WGS sequence"/>
</dbReference>
<keyword evidence="4" id="KW-0997">Cell inner membrane</keyword>
<evidence type="ECO:0000256" key="6">
    <source>
        <dbReference type="ARBA" id="ARBA00022989"/>
    </source>
</evidence>
<reference evidence="11" key="1">
    <citation type="journal article" date="2019" name="Int. J. Syst. Evol. Microbiol.">
        <title>The Global Catalogue of Microorganisms (GCM) 10K type strain sequencing project: providing services to taxonomists for standard genome sequencing and annotation.</title>
        <authorList>
            <consortium name="The Broad Institute Genomics Platform"/>
            <consortium name="The Broad Institute Genome Sequencing Center for Infectious Disease"/>
            <person name="Wu L."/>
            <person name="Ma J."/>
        </authorList>
    </citation>
    <scope>NUCLEOTIDE SEQUENCE [LARGE SCALE GENOMIC DNA]</scope>
    <source>
        <strain evidence="11">CCUG 60214</strain>
    </source>
</reference>